<sequence>MFTLVRKWQNLQDQCGMGEECCLDPTLLSSEGVSAELVQNVYSTAASLYRANPWKIIPEDPFIVSVTTSDICWEGQKPPFSCASLSGGSQQGFEPELQAFRSVSDAHWWHHLRGGPENAEDNTTHASHIRLAYSHRDVVSLGDLKMIQDLSLEVADESALPEIDMVGGAGEDLQYEPANLPTKKPTFQELQWLRISLVALAFAVPQLSTSGGKSPEKVSSIRVSVPLPELGKSTHVQVTYPAG</sequence>
<reference evidence="1 2" key="1">
    <citation type="journal article" date="2014" name="Nat. Commun.">
        <title>Klebsormidium flaccidum genome reveals primary factors for plant terrestrial adaptation.</title>
        <authorList>
            <person name="Hori K."/>
            <person name="Maruyama F."/>
            <person name="Fujisawa T."/>
            <person name="Togashi T."/>
            <person name="Yamamoto N."/>
            <person name="Seo M."/>
            <person name="Sato S."/>
            <person name="Yamada T."/>
            <person name="Mori H."/>
            <person name="Tajima N."/>
            <person name="Moriyama T."/>
            <person name="Ikeuchi M."/>
            <person name="Watanabe M."/>
            <person name="Wada H."/>
            <person name="Kobayashi K."/>
            <person name="Saito M."/>
            <person name="Masuda T."/>
            <person name="Sasaki-Sekimoto Y."/>
            <person name="Mashiguchi K."/>
            <person name="Awai K."/>
            <person name="Shimojima M."/>
            <person name="Masuda S."/>
            <person name="Iwai M."/>
            <person name="Nobusawa T."/>
            <person name="Narise T."/>
            <person name="Kondo S."/>
            <person name="Saito H."/>
            <person name="Sato R."/>
            <person name="Murakawa M."/>
            <person name="Ihara Y."/>
            <person name="Oshima-Yamada Y."/>
            <person name="Ohtaka K."/>
            <person name="Satoh M."/>
            <person name="Sonobe K."/>
            <person name="Ishii M."/>
            <person name="Ohtani R."/>
            <person name="Kanamori-Sato M."/>
            <person name="Honoki R."/>
            <person name="Miyazaki D."/>
            <person name="Mochizuki H."/>
            <person name="Umetsu J."/>
            <person name="Higashi K."/>
            <person name="Shibata D."/>
            <person name="Kamiya Y."/>
            <person name="Sato N."/>
            <person name="Nakamura Y."/>
            <person name="Tabata S."/>
            <person name="Ida S."/>
            <person name="Kurokawa K."/>
            <person name="Ohta H."/>
        </authorList>
    </citation>
    <scope>NUCLEOTIDE SEQUENCE [LARGE SCALE GENOMIC DNA]</scope>
    <source>
        <strain evidence="1 2">NIES-2285</strain>
    </source>
</reference>
<evidence type="ECO:0000313" key="2">
    <source>
        <dbReference type="Proteomes" id="UP000054558"/>
    </source>
</evidence>
<dbReference type="AlphaFoldDB" id="A0A1Y1I455"/>
<dbReference type="STRING" id="105231.A0A1Y1I455"/>
<accession>A0A1Y1I455</accession>
<dbReference type="EMBL" id="DF237077">
    <property type="protein sequence ID" value="GAQ82888.1"/>
    <property type="molecule type" value="Genomic_DNA"/>
</dbReference>
<name>A0A1Y1I455_KLENI</name>
<evidence type="ECO:0000313" key="1">
    <source>
        <dbReference type="EMBL" id="GAQ82888.1"/>
    </source>
</evidence>
<dbReference type="Proteomes" id="UP000054558">
    <property type="component" value="Unassembled WGS sequence"/>
</dbReference>
<proteinExistence type="predicted"/>
<protein>
    <submittedName>
        <fullName evidence="1">Uncharacterized protein</fullName>
    </submittedName>
</protein>
<dbReference type="OMA" id="DSWEMAR"/>
<organism evidence="1 2">
    <name type="scientific">Klebsormidium nitens</name>
    <name type="common">Green alga</name>
    <name type="synonym">Ulothrix nitens</name>
    <dbReference type="NCBI Taxonomy" id="105231"/>
    <lineage>
        <taxon>Eukaryota</taxon>
        <taxon>Viridiplantae</taxon>
        <taxon>Streptophyta</taxon>
        <taxon>Klebsormidiophyceae</taxon>
        <taxon>Klebsormidiales</taxon>
        <taxon>Klebsormidiaceae</taxon>
        <taxon>Klebsormidium</taxon>
    </lineage>
</organism>
<keyword evidence="2" id="KW-1185">Reference proteome</keyword>
<gene>
    <name evidence="1" type="ORF">KFL_001280080</name>
</gene>